<proteinExistence type="predicted"/>
<protein>
    <submittedName>
        <fullName evidence="1">Uncharacterized protein</fullName>
    </submittedName>
</protein>
<dbReference type="Proteomes" id="UP000824881">
    <property type="component" value="Unassembled WGS sequence"/>
</dbReference>
<evidence type="ECO:0000313" key="1">
    <source>
        <dbReference type="EMBL" id="KAG9225314.1"/>
    </source>
</evidence>
<accession>A0ACB7J429</accession>
<organism evidence="1 2">
    <name type="scientific">Pleurotus cornucopiae</name>
    <name type="common">Cornucopia mushroom</name>
    <dbReference type="NCBI Taxonomy" id="5321"/>
    <lineage>
        <taxon>Eukaryota</taxon>
        <taxon>Fungi</taxon>
        <taxon>Dikarya</taxon>
        <taxon>Basidiomycota</taxon>
        <taxon>Agaricomycotina</taxon>
        <taxon>Agaricomycetes</taxon>
        <taxon>Agaricomycetidae</taxon>
        <taxon>Agaricales</taxon>
        <taxon>Pleurotineae</taxon>
        <taxon>Pleurotaceae</taxon>
        <taxon>Pleurotus</taxon>
    </lineage>
</organism>
<keyword evidence="2" id="KW-1185">Reference proteome</keyword>
<evidence type="ECO:0000313" key="2">
    <source>
        <dbReference type="Proteomes" id="UP000824881"/>
    </source>
</evidence>
<gene>
    <name evidence="1" type="ORF">CCMSSC00406_0006299</name>
</gene>
<comment type="caution">
    <text evidence="1">The sequence shown here is derived from an EMBL/GenBank/DDBJ whole genome shotgun (WGS) entry which is preliminary data.</text>
</comment>
<sequence length="1322" mass="148316">MATSQSDTEFAYTAVTCLSKTTFKVFKSQYPVRAIVFIEGFEDAGYPIDSLHKETAKRDTEATPKLSTNCFANLVKKKKAKPMENPPMIFFSNPTTNVEIRLYVTDKHEEKLLAQTKVPLGSLDGDVKVSWTSPELLCSLKEAPVMTFKRTTHSKFDRKLSSIGDLPPINSIFLATFANVKRFIGVGKALLELTTPVGKVIIGLVEAIASECDGYVKCRESVTGLLQAVGDACMLVADWDNRKLDQHRPNQTRVYQYVFPAVYRCLYFVALLSPTKIAANLQDLEGEIKKLQGQLGTIMKRLEQNRDLDMQEMLCDILHIVTKIEDNSFVDSLPHADDAGLDHSKSCAEGTREAILTHIQKWVILKGDQRALLLYGVAGKGKSAIIHTVSRALGNVKKQQLSLANVSFFAFNRSVANRSIDKLLLTWAWGLASRDPLYLRYLRTLDMEHVKGSPLDDQVKVLLVEGLKHADSRRPILFVIDALDECSELRPLLDLLHKIISSSSDLPQHCRFLFTCRPNADILVRFNSQLPIARISLDDEQWLTVEDIRIFVHGKLGQWPDLAKLVNRVTDAAEGLFQCAALLCTELTTGSQVSREHFIRKLEVGDFNSLYGTYEQVLEAYIDSQNDLRLKAFKHLMAAIFLVHSPQRRNTLLPLAAATLSRERQLASELVLQPHEEQSALESILPLLGSLLSGSTFDANEVPVLPLHTSFRDFLVGPVKVPGEGEVKAPKGSDFSVDIGPRHQELLALACLDITNAQLRFNMCGFDTSYALNSEIEGLQERAEKLDPELKYACRCAAYHLDKSLGELDKQVTPTNPQKSWAEGLNHLRAALSFFLKNRFLYWLEVHSCMKSQQDGPGWMLPRFRKWASLHSPGELVSILEDFIKFEKRFRDGYMLSAPQVYYLGFTFSPEASKVRQLYEDQFCIPITITNGREKIWPTTEPQVIAAQRSVNSVAFSPDGAQIVSGSHDKTIRIWDAATGQQVGDVFTGHEHRVNSVVFSPDGPQIVSGSWRDWNDIVIESAKGGYERNDLVSTPDDVLQLARQAAYDRKREAHIKVKRTFSFGTSTTQFIVHRFQWYPETSLELSVSLEFASSDACLSFLSHDLDKLERLHFYDGEEANNPWYQKNEIMNEIRHATAPFAFGPEMNAIQRGLSRSQFIDEYPQPERQVLRYQPSPTENYSRRCYLILHLRVNVDIYVGNLGFIASVDWSATTIPPTFPSRSNPFNYLNNLHLNLPPSAPADRDHDPASSPDQGDLTITISARDIVGLTGTNSISAGNSFTIDSTYRTVNINYIHTLTGDTYVGTISGSNVGGSNNINHVHQ</sequence>
<reference evidence="1 2" key="1">
    <citation type="journal article" date="2021" name="Appl. Environ. Microbiol.">
        <title>Genetic linkage and physical mapping for an oyster mushroom Pleurotus cornucopiae and QTL analysis for the trait cap color.</title>
        <authorList>
            <person name="Zhang Y."/>
            <person name="Gao W."/>
            <person name="Sonnenberg A."/>
            <person name="Chen Q."/>
            <person name="Zhang J."/>
            <person name="Huang C."/>
        </authorList>
    </citation>
    <scope>NUCLEOTIDE SEQUENCE [LARGE SCALE GENOMIC DNA]</scope>
    <source>
        <strain evidence="1">CCMSSC00406</strain>
    </source>
</reference>
<dbReference type="EMBL" id="WQMT02000002">
    <property type="protein sequence ID" value="KAG9225314.1"/>
    <property type="molecule type" value="Genomic_DNA"/>
</dbReference>
<name>A0ACB7J429_PLECO</name>